<dbReference type="Proteomes" id="UP000187134">
    <property type="component" value="Unassembled WGS sequence"/>
</dbReference>
<evidence type="ECO:0000259" key="1">
    <source>
        <dbReference type="SMART" id="SM00460"/>
    </source>
</evidence>
<dbReference type="OrthoDB" id="9788327at2"/>
<dbReference type="InterPro" id="IPR002931">
    <property type="entry name" value="Transglutaminase-like"/>
</dbReference>
<proteinExistence type="predicted"/>
<dbReference type="InterPro" id="IPR052557">
    <property type="entry name" value="CAP/Cytokinesis_protein"/>
</dbReference>
<evidence type="ECO:0000313" key="2">
    <source>
        <dbReference type="EMBL" id="GAS83962.1"/>
    </source>
</evidence>
<dbReference type="RefSeq" id="WP_062836448.1">
    <property type="nucleotide sequence ID" value="NZ_BCNV01000004.1"/>
</dbReference>
<protein>
    <submittedName>
        <fullName evidence="2">Transglutaminase</fullName>
    </submittedName>
</protein>
<feature type="domain" description="Transglutaminase-like" evidence="1">
    <location>
        <begin position="173"/>
        <end position="229"/>
    </location>
</feature>
<dbReference type="PANTHER" id="PTHR46333:SF2">
    <property type="entry name" value="CYTOKINESIS PROTEIN 3"/>
    <property type="match status" value="1"/>
</dbReference>
<reference evidence="4" key="2">
    <citation type="submission" date="2016-01" db="EMBL/GenBank/DDBJ databases">
        <title>Draft Genome Sequence of Paenibacillus amylolyticus Heshi-A3 that Was Isolated from Fermented Rice Bran with Aging Salted Mackerel, Which Was Named Heshiko as Traditional Fermented Seafood in Japan.</title>
        <authorList>
            <person name="Akuzawa S."/>
            <person name="Nakagawa J."/>
            <person name="Kanekatsu T."/>
            <person name="Kubota E."/>
            <person name="Ohtake R."/>
            <person name="Suzuki T."/>
            <person name="Kanesaki Y."/>
        </authorList>
    </citation>
    <scope>NUCLEOTIDE SEQUENCE [LARGE SCALE GENOMIC DNA]</scope>
    <source>
        <strain evidence="4">Heshi-A3</strain>
    </source>
</reference>
<dbReference type="GO" id="GO:0005737">
    <property type="term" value="C:cytoplasm"/>
    <property type="evidence" value="ECO:0007669"/>
    <property type="project" value="TreeGrafter"/>
</dbReference>
<comment type="caution">
    <text evidence="2">The sequence shown here is derived from an EMBL/GenBank/DDBJ whole genome shotgun (WGS) entry which is preliminary data.</text>
</comment>
<gene>
    <name evidence="3" type="ORF">BK131_24305</name>
    <name evidence="2" type="ORF">PAHA3_4064</name>
</gene>
<dbReference type="Gene3D" id="3.10.620.30">
    <property type="match status" value="1"/>
</dbReference>
<organism evidence="2 4">
    <name type="scientific">Paenibacillus amylolyticus</name>
    <dbReference type="NCBI Taxonomy" id="1451"/>
    <lineage>
        <taxon>Bacteria</taxon>
        <taxon>Bacillati</taxon>
        <taxon>Bacillota</taxon>
        <taxon>Bacilli</taxon>
        <taxon>Bacillales</taxon>
        <taxon>Paenibacillaceae</taxon>
        <taxon>Paenibacillus</taxon>
    </lineage>
</organism>
<sequence length="375" mass="42199">MGKNGKRIITILLAGCLIAVALPRTVDLDQLYAASGTSDISTATDLRQTLLTAMSQRTEELVFTYKGNVKGLKKQLQTSIDEAMKSDPYIQYTVKSYAFNYKGSNVSAEVHVTLSYRETKEQTDYVNRKVTNVLKEIIKPGMTDHEKVKVIHDWIVLNLSYDTSLKKYTAYDGLVTGSTVCQGYSLLAYRMLERVGIDNRIVEGTAGGQLHAWNIVNLDGKWYHMDTTWDDPTPDRKGKVSHSYYLLSDDEMARDHIWTGKSKYPAAPAPYREALLKLVKAGDSKKAAYQKLYHALDYSLYDEQDAVKGHAALKTKVQSTLKEGGTSLTFRYKGTEAGLIEDLQDLYQLGMKSISYYVSKMEGTTDLRVKINWTL</sequence>
<evidence type="ECO:0000313" key="3">
    <source>
        <dbReference type="EMBL" id="OMF09094.1"/>
    </source>
</evidence>
<name>A0A100VQ22_PAEAM</name>
<dbReference type="InterPro" id="IPR038765">
    <property type="entry name" value="Papain-like_cys_pep_sf"/>
</dbReference>
<evidence type="ECO:0000313" key="4">
    <source>
        <dbReference type="Proteomes" id="UP000069697"/>
    </source>
</evidence>
<dbReference type="Pfam" id="PF01841">
    <property type="entry name" value="Transglut_core"/>
    <property type="match status" value="1"/>
</dbReference>
<dbReference type="SMART" id="SM00460">
    <property type="entry name" value="TGc"/>
    <property type="match status" value="1"/>
</dbReference>
<accession>A0A100VQ22</accession>
<dbReference type="SUPFAM" id="SSF54001">
    <property type="entry name" value="Cysteine proteinases"/>
    <property type="match status" value="1"/>
</dbReference>
<dbReference type="PANTHER" id="PTHR46333">
    <property type="entry name" value="CYTOKINESIS PROTEIN 3"/>
    <property type="match status" value="1"/>
</dbReference>
<dbReference type="Proteomes" id="UP000069697">
    <property type="component" value="Unassembled WGS sequence"/>
</dbReference>
<dbReference type="EMBL" id="MRTJ01000014">
    <property type="protein sequence ID" value="OMF09094.1"/>
    <property type="molecule type" value="Genomic_DNA"/>
</dbReference>
<dbReference type="EMBL" id="BCNV01000004">
    <property type="protein sequence ID" value="GAS83962.1"/>
    <property type="molecule type" value="Genomic_DNA"/>
</dbReference>
<evidence type="ECO:0000313" key="5">
    <source>
        <dbReference type="Proteomes" id="UP000187134"/>
    </source>
</evidence>
<reference evidence="3 5" key="3">
    <citation type="submission" date="2016-11" db="EMBL/GenBank/DDBJ databases">
        <title>Paenibacillus species isolates.</title>
        <authorList>
            <person name="Beno S.M."/>
        </authorList>
    </citation>
    <scope>NUCLEOTIDE SEQUENCE [LARGE SCALE GENOMIC DNA]</scope>
    <source>
        <strain evidence="3 5">FSL H8-0246</strain>
    </source>
</reference>
<dbReference type="AlphaFoldDB" id="A0A100VQ22"/>
<reference evidence="2 4" key="1">
    <citation type="journal article" date="2016" name="Genome Announc.">
        <title>Draft Genome Sequence of Paenibacillus amylolyticus Heshi-A3, Isolated from Fermented Rice Bran in a Japanese Fermented Seafood Dish.</title>
        <authorList>
            <person name="Akuzawa S."/>
            <person name="Nagaoka J."/>
            <person name="Kanekatsu M."/>
            <person name="Kubota E."/>
            <person name="Ohtake R."/>
            <person name="Suzuki T."/>
            <person name="Kanesaki Y."/>
        </authorList>
    </citation>
    <scope>NUCLEOTIDE SEQUENCE [LARGE SCALE GENOMIC DNA]</scope>
    <source>
        <strain evidence="2 4">Heshi-A3</strain>
    </source>
</reference>